<accession>H1Y1Z7</accession>
<evidence type="ECO:0000256" key="1">
    <source>
        <dbReference type="SAM" id="MobiDB-lite"/>
    </source>
</evidence>
<organism evidence="2 3">
    <name type="scientific">Mucilaginibacter paludis DSM 18603</name>
    <dbReference type="NCBI Taxonomy" id="714943"/>
    <lineage>
        <taxon>Bacteria</taxon>
        <taxon>Pseudomonadati</taxon>
        <taxon>Bacteroidota</taxon>
        <taxon>Sphingobacteriia</taxon>
        <taxon>Sphingobacteriales</taxon>
        <taxon>Sphingobacteriaceae</taxon>
        <taxon>Mucilaginibacter</taxon>
    </lineage>
</organism>
<dbReference type="HOGENOM" id="CLU_3185984_0_0_10"/>
<sequence>MAKASKKSPFLKAAQKGEVQNNTGKGGPVSSKANFTMKSNPARKKG</sequence>
<protein>
    <submittedName>
        <fullName evidence="2">Uncharacterized protein</fullName>
    </submittedName>
</protein>
<reference evidence="2" key="1">
    <citation type="submission" date="2011-09" db="EMBL/GenBank/DDBJ databases">
        <title>The permanent draft genome of Mucilaginibacter paludis DSM 18603.</title>
        <authorList>
            <consortium name="US DOE Joint Genome Institute (JGI-PGF)"/>
            <person name="Lucas S."/>
            <person name="Han J."/>
            <person name="Lapidus A."/>
            <person name="Bruce D."/>
            <person name="Goodwin L."/>
            <person name="Pitluck S."/>
            <person name="Peters L."/>
            <person name="Kyrpides N."/>
            <person name="Mavromatis K."/>
            <person name="Ivanova N."/>
            <person name="Mikhailova N."/>
            <person name="Held B."/>
            <person name="Detter J.C."/>
            <person name="Tapia R."/>
            <person name="Han C."/>
            <person name="Land M."/>
            <person name="Hauser L."/>
            <person name="Markowitz V."/>
            <person name="Cheng J.-F."/>
            <person name="Hugenholtz P."/>
            <person name="Woyke T."/>
            <person name="Wu D."/>
            <person name="Tindall B."/>
            <person name="Brambilla E."/>
            <person name="Klenk H.-P."/>
            <person name="Eisen J.A."/>
        </authorList>
    </citation>
    <scope>NUCLEOTIDE SEQUENCE [LARGE SCALE GENOMIC DNA]</scope>
    <source>
        <strain evidence="2">DSM 18603</strain>
    </source>
</reference>
<feature type="region of interest" description="Disordered" evidence="1">
    <location>
        <begin position="1"/>
        <end position="46"/>
    </location>
</feature>
<dbReference type="AlphaFoldDB" id="H1Y1Z7"/>
<dbReference type="RefSeq" id="WP_008505564.1">
    <property type="nucleotide sequence ID" value="NZ_CM001403.1"/>
</dbReference>
<dbReference type="EMBL" id="CM001403">
    <property type="protein sequence ID" value="EHQ25700.1"/>
    <property type="molecule type" value="Genomic_DNA"/>
</dbReference>
<name>H1Y1Z7_9SPHI</name>
<evidence type="ECO:0000313" key="3">
    <source>
        <dbReference type="Proteomes" id="UP000002774"/>
    </source>
</evidence>
<evidence type="ECO:0000313" key="2">
    <source>
        <dbReference type="EMBL" id="EHQ25700.1"/>
    </source>
</evidence>
<dbReference type="Proteomes" id="UP000002774">
    <property type="component" value="Chromosome"/>
</dbReference>
<gene>
    <name evidence="2" type="ORF">Mucpa_1542</name>
</gene>
<keyword evidence="3" id="KW-1185">Reference proteome</keyword>
<proteinExistence type="predicted"/>